<dbReference type="PANTHER" id="PTHR11575:SF24">
    <property type="entry name" value="5'-NUCLEOTIDASE"/>
    <property type="match status" value="1"/>
</dbReference>
<dbReference type="OrthoDB" id="1016457at2"/>
<keyword evidence="2" id="KW-0547">Nucleotide-binding</keyword>
<dbReference type="PANTHER" id="PTHR11575">
    <property type="entry name" value="5'-NUCLEOTIDASE-RELATED"/>
    <property type="match status" value="1"/>
</dbReference>
<accession>A0A2N3YFN4</accession>
<reference evidence="5 6" key="1">
    <citation type="submission" date="2017-12" db="EMBL/GenBank/DDBJ databases">
        <title>Sequencing the genomes of 1000 Actinobacteria strains.</title>
        <authorList>
            <person name="Klenk H.-P."/>
        </authorList>
    </citation>
    <scope>NUCLEOTIDE SEQUENCE [LARGE SCALE GENOMIC DNA]</scope>
    <source>
        <strain evidence="5 6">DSM 12806</strain>
    </source>
</reference>
<evidence type="ECO:0000256" key="1">
    <source>
        <dbReference type="ARBA" id="ARBA00022729"/>
    </source>
</evidence>
<dbReference type="Pfam" id="PF02872">
    <property type="entry name" value="5_nucleotid_C"/>
    <property type="match status" value="1"/>
</dbReference>
<dbReference type="GO" id="GO:0008253">
    <property type="term" value="F:5'-nucleotidase activity"/>
    <property type="evidence" value="ECO:0007669"/>
    <property type="project" value="TreeGrafter"/>
</dbReference>
<dbReference type="GO" id="GO:0009166">
    <property type="term" value="P:nucleotide catabolic process"/>
    <property type="evidence" value="ECO:0007669"/>
    <property type="project" value="InterPro"/>
</dbReference>
<dbReference type="GO" id="GO:0008768">
    <property type="term" value="F:UDP-sugar diphosphatase activity"/>
    <property type="evidence" value="ECO:0007669"/>
    <property type="project" value="TreeGrafter"/>
</dbReference>
<name>A0A2N3YFN4_9MICO</name>
<dbReference type="Pfam" id="PF00149">
    <property type="entry name" value="Metallophos"/>
    <property type="match status" value="1"/>
</dbReference>
<dbReference type="InterPro" id="IPR006179">
    <property type="entry name" value="5_nucleotidase/apyrase"/>
</dbReference>
<gene>
    <name evidence="5" type="ORF">ATL31_0456</name>
</gene>
<dbReference type="InterPro" id="IPR036907">
    <property type="entry name" value="5'-Nucleotdase_C_sf"/>
</dbReference>
<keyword evidence="2" id="KW-0378">Hydrolase</keyword>
<comment type="similarity">
    <text evidence="2">Belongs to the 5'-nucleotidase family.</text>
</comment>
<dbReference type="PROSITE" id="PS51318">
    <property type="entry name" value="TAT"/>
    <property type="match status" value="1"/>
</dbReference>
<proteinExistence type="inferred from homology"/>
<dbReference type="InterPro" id="IPR006311">
    <property type="entry name" value="TAT_signal"/>
</dbReference>
<dbReference type="InterPro" id="IPR029052">
    <property type="entry name" value="Metallo-depent_PP-like"/>
</dbReference>
<dbReference type="AlphaFoldDB" id="A0A2N3YFN4"/>
<sequence length="585" mass="60794">MRSTRRRALGAGLAASALVALVAGTPAVAKSNPIPPAGKGTGPLQSVQLLSFNDYHGHLEATDSPLSATLDPSRTPAGGAEHLATALSELRKDAPKGRSLTVAAGDLIGGSTFLSGLFHDEPAVETLNAMKLDVSSVGNHEFDEGTAELLRMQKGGCHPVDGCYFPTQPYGGADFQWLAANVVKKSDGRTLLPGTSVKNVNGMKIGFIGMTLEATPTLVDPAGVASVDFKDEVETAESQAKLLKKQGVQSIVVLLHEGGYQSGTYDQCVGISGPIDQIARTMTADVDAIITGHTHQPYVCHIPDPAGHDRLVTSAASYGQVVTETDLVIDRRTGDVDRRHTTAQNHLVSRAAYPADPEQTKILAKWNAIAGPLAAQVVGSNAEDITGDAGGDRGIETPMGDLVADAILWGTQAPASGGAQISFMNVGGVRASLLYAPKYAEGPGQITYAEAYDVAPFGNLLVSMDLTGAQITTILEQQYQPVAARGSRPTLALGVSQGFSYQWDASRPQGSRVVPGSMTLNGTPLSATGTYRVSTLNFLANGGDLFTGFSAGTNLLGGAEDLANLVAYVKANPGLRAPADRVAGL</sequence>
<keyword evidence="6" id="KW-1185">Reference proteome</keyword>
<dbReference type="Gene3D" id="3.90.780.10">
    <property type="entry name" value="5'-Nucleotidase, C-terminal domain"/>
    <property type="match status" value="1"/>
</dbReference>
<dbReference type="InterPro" id="IPR004843">
    <property type="entry name" value="Calcineurin-like_PHP"/>
</dbReference>
<dbReference type="Gene3D" id="3.60.21.10">
    <property type="match status" value="1"/>
</dbReference>
<dbReference type="GO" id="GO:0030288">
    <property type="term" value="C:outer membrane-bounded periplasmic space"/>
    <property type="evidence" value="ECO:0007669"/>
    <property type="project" value="TreeGrafter"/>
</dbReference>
<evidence type="ECO:0000313" key="6">
    <source>
        <dbReference type="Proteomes" id="UP000233781"/>
    </source>
</evidence>
<feature type="domain" description="Calcineurin-like phosphoesterase" evidence="3">
    <location>
        <begin position="53"/>
        <end position="297"/>
    </location>
</feature>
<evidence type="ECO:0000313" key="5">
    <source>
        <dbReference type="EMBL" id="PKW25658.1"/>
    </source>
</evidence>
<dbReference type="Proteomes" id="UP000233781">
    <property type="component" value="Unassembled WGS sequence"/>
</dbReference>
<organism evidence="5 6">
    <name type="scientific">Phycicoccus duodecadis</name>
    <dbReference type="NCBI Taxonomy" id="173053"/>
    <lineage>
        <taxon>Bacteria</taxon>
        <taxon>Bacillati</taxon>
        <taxon>Actinomycetota</taxon>
        <taxon>Actinomycetes</taxon>
        <taxon>Micrococcales</taxon>
        <taxon>Intrasporangiaceae</taxon>
        <taxon>Phycicoccus</taxon>
    </lineage>
</organism>
<dbReference type="InterPro" id="IPR008334">
    <property type="entry name" value="5'-Nucleotdase_C"/>
</dbReference>
<feature type="domain" description="5'-Nucleotidase C-terminal" evidence="4">
    <location>
        <begin position="391"/>
        <end position="549"/>
    </location>
</feature>
<feature type="chain" id="PRO_5014493455" evidence="2">
    <location>
        <begin position="30"/>
        <end position="585"/>
    </location>
</feature>
<dbReference type="RefSeq" id="WP_101394344.1">
    <property type="nucleotide sequence ID" value="NZ_PJNE01000001.1"/>
</dbReference>
<evidence type="ECO:0000259" key="4">
    <source>
        <dbReference type="Pfam" id="PF02872"/>
    </source>
</evidence>
<comment type="caution">
    <text evidence="5">The sequence shown here is derived from an EMBL/GenBank/DDBJ whole genome shotgun (WGS) entry which is preliminary data.</text>
</comment>
<evidence type="ECO:0000259" key="3">
    <source>
        <dbReference type="Pfam" id="PF00149"/>
    </source>
</evidence>
<feature type="signal peptide" evidence="2">
    <location>
        <begin position="1"/>
        <end position="29"/>
    </location>
</feature>
<dbReference type="GO" id="GO:0000166">
    <property type="term" value="F:nucleotide binding"/>
    <property type="evidence" value="ECO:0007669"/>
    <property type="project" value="UniProtKB-KW"/>
</dbReference>
<dbReference type="SUPFAM" id="SSF55816">
    <property type="entry name" value="5'-nucleotidase (syn. UDP-sugar hydrolase), C-terminal domain"/>
    <property type="match status" value="1"/>
</dbReference>
<evidence type="ECO:0000256" key="2">
    <source>
        <dbReference type="RuleBase" id="RU362119"/>
    </source>
</evidence>
<dbReference type="EMBL" id="PJNE01000001">
    <property type="protein sequence ID" value="PKW25658.1"/>
    <property type="molecule type" value="Genomic_DNA"/>
</dbReference>
<dbReference type="PRINTS" id="PR01607">
    <property type="entry name" value="APYRASEFAMLY"/>
</dbReference>
<dbReference type="SUPFAM" id="SSF56300">
    <property type="entry name" value="Metallo-dependent phosphatases"/>
    <property type="match status" value="1"/>
</dbReference>
<keyword evidence="1 2" id="KW-0732">Signal</keyword>
<protein>
    <submittedName>
        <fullName evidence="5">5'-nucleotidase</fullName>
    </submittedName>
</protein>